<dbReference type="Gene3D" id="1.20.1720.10">
    <property type="entry name" value="Multidrug resistance protein D"/>
    <property type="match status" value="1"/>
</dbReference>
<evidence type="ECO:0000256" key="6">
    <source>
        <dbReference type="ARBA" id="ARBA00023136"/>
    </source>
</evidence>
<keyword evidence="12" id="KW-1185">Reference proteome</keyword>
<organism evidence="11 12">
    <name type="scientific">Streptomyces lusitanus</name>
    <dbReference type="NCBI Taxonomy" id="68232"/>
    <lineage>
        <taxon>Bacteria</taxon>
        <taxon>Bacillati</taxon>
        <taxon>Actinomycetota</taxon>
        <taxon>Actinomycetes</taxon>
        <taxon>Kitasatosporales</taxon>
        <taxon>Streptomycetaceae</taxon>
        <taxon>Streptomyces</taxon>
    </lineage>
</organism>
<keyword evidence="4 9" id="KW-0812">Transmembrane</keyword>
<dbReference type="NCBIfam" id="TIGR00711">
    <property type="entry name" value="efflux_EmrB"/>
    <property type="match status" value="1"/>
</dbReference>
<dbReference type="InterPro" id="IPR020846">
    <property type="entry name" value="MFS_dom"/>
</dbReference>
<dbReference type="Gene3D" id="1.20.1250.20">
    <property type="entry name" value="MFS general substrate transporter like domains"/>
    <property type="match status" value="1"/>
</dbReference>
<dbReference type="Pfam" id="PF07690">
    <property type="entry name" value="MFS_1"/>
    <property type="match status" value="1"/>
</dbReference>
<reference evidence="11 12" key="1">
    <citation type="submission" date="2023-05" db="EMBL/GenBank/DDBJ databases">
        <title>Streptomyces fuscus sp. nov., a brown-black pigment producing actinomyces isolated from dry sand of Sea duck farm.</title>
        <authorList>
            <person name="Xie J."/>
            <person name="Shen N."/>
        </authorList>
    </citation>
    <scope>NUCLEOTIDE SEQUENCE [LARGE SCALE GENOMIC DNA]</scope>
    <source>
        <strain evidence="11 12">CGMCC 4.1745</strain>
    </source>
</reference>
<keyword evidence="2" id="KW-0813">Transport</keyword>
<dbReference type="PANTHER" id="PTHR42718">
    <property type="entry name" value="MAJOR FACILITATOR SUPERFAMILY MULTIDRUG TRANSPORTER MFSC"/>
    <property type="match status" value="1"/>
</dbReference>
<feature type="transmembrane region" description="Helical" evidence="9">
    <location>
        <begin position="103"/>
        <end position="128"/>
    </location>
</feature>
<evidence type="ECO:0000256" key="8">
    <source>
        <dbReference type="SAM" id="MobiDB-lite"/>
    </source>
</evidence>
<dbReference type="SUPFAM" id="SSF103473">
    <property type="entry name" value="MFS general substrate transporter"/>
    <property type="match status" value="1"/>
</dbReference>
<keyword evidence="3" id="KW-1003">Cell membrane</keyword>
<dbReference type="InterPro" id="IPR011701">
    <property type="entry name" value="MFS"/>
</dbReference>
<feature type="transmembrane region" description="Helical" evidence="9">
    <location>
        <begin position="78"/>
        <end position="97"/>
    </location>
</feature>
<dbReference type="PROSITE" id="PS50850">
    <property type="entry name" value="MFS"/>
    <property type="match status" value="1"/>
</dbReference>
<feature type="domain" description="Major facilitator superfamily (MFS) profile" evidence="10">
    <location>
        <begin position="12"/>
        <end position="483"/>
    </location>
</feature>
<dbReference type="RefSeq" id="WP_394311346.1">
    <property type="nucleotide sequence ID" value="NZ_JASKMA010000014.1"/>
</dbReference>
<evidence type="ECO:0000256" key="2">
    <source>
        <dbReference type="ARBA" id="ARBA00022448"/>
    </source>
</evidence>
<dbReference type="PANTHER" id="PTHR42718:SF42">
    <property type="entry name" value="EXPORT PROTEIN"/>
    <property type="match status" value="1"/>
</dbReference>
<dbReference type="CDD" id="cd17321">
    <property type="entry name" value="MFS_MMR_MDR_like"/>
    <property type="match status" value="1"/>
</dbReference>
<feature type="transmembrane region" description="Helical" evidence="9">
    <location>
        <begin position="47"/>
        <end position="66"/>
    </location>
</feature>
<name>A0ABU3JV03_9ACTN</name>
<keyword evidence="6 9" id="KW-0472">Membrane</keyword>
<dbReference type="Proteomes" id="UP001249760">
    <property type="component" value="Unassembled WGS sequence"/>
</dbReference>
<feature type="transmembrane region" description="Helical" evidence="9">
    <location>
        <begin position="309"/>
        <end position="328"/>
    </location>
</feature>
<evidence type="ECO:0000256" key="7">
    <source>
        <dbReference type="ARBA" id="ARBA00023251"/>
    </source>
</evidence>
<dbReference type="PRINTS" id="PR01036">
    <property type="entry name" value="TCRTETB"/>
</dbReference>
<feature type="transmembrane region" description="Helical" evidence="9">
    <location>
        <begin position="135"/>
        <end position="154"/>
    </location>
</feature>
<feature type="transmembrane region" description="Helical" evidence="9">
    <location>
        <begin position="361"/>
        <end position="382"/>
    </location>
</feature>
<feature type="transmembrane region" description="Helical" evidence="9">
    <location>
        <begin position="270"/>
        <end position="289"/>
    </location>
</feature>
<evidence type="ECO:0000256" key="1">
    <source>
        <dbReference type="ARBA" id="ARBA00004651"/>
    </source>
</evidence>
<feature type="transmembrane region" description="Helical" evidence="9">
    <location>
        <begin position="229"/>
        <end position="250"/>
    </location>
</feature>
<protein>
    <submittedName>
        <fullName evidence="11">DHA2 family efflux MFS transporter permease subunit</fullName>
    </submittedName>
</protein>
<gene>
    <name evidence="11" type="ORF">QNO04_20225</name>
</gene>
<keyword evidence="5 9" id="KW-1133">Transmembrane helix</keyword>
<dbReference type="InterPro" id="IPR004638">
    <property type="entry name" value="EmrB-like"/>
</dbReference>
<feature type="transmembrane region" description="Helical" evidence="9">
    <location>
        <begin position="335"/>
        <end position="355"/>
    </location>
</feature>
<feature type="transmembrane region" description="Helical" evidence="9">
    <location>
        <begin position="166"/>
        <end position="187"/>
    </location>
</feature>
<feature type="transmembrane region" description="Helical" evidence="9">
    <location>
        <begin position="460"/>
        <end position="479"/>
    </location>
</feature>
<feature type="region of interest" description="Disordered" evidence="8">
    <location>
        <begin position="486"/>
        <end position="513"/>
    </location>
</feature>
<accession>A0ABU3JV03</accession>
<evidence type="ECO:0000313" key="12">
    <source>
        <dbReference type="Proteomes" id="UP001249760"/>
    </source>
</evidence>
<proteinExistence type="predicted"/>
<keyword evidence="7" id="KW-0046">Antibiotic resistance</keyword>
<evidence type="ECO:0000259" key="10">
    <source>
        <dbReference type="PROSITE" id="PS50850"/>
    </source>
</evidence>
<dbReference type="EMBL" id="JASKMA010000014">
    <property type="protein sequence ID" value="MDT6985786.1"/>
    <property type="molecule type" value="Genomic_DNA"/>
</dbReference>
<evidence type="ECO:0000256" key="9">
    <source>
        <dbReference type="SAM" id="Phobius"/>
    </source>
</evidence>
<evidence type="ECO:0000256" key="3">
    <source>
        <dbReference type="ARBA" id="ARBA00022475"/>
    </source>
</evidence>
<sequence length="513" mass="51935">MSSGKTANPWAALSALCIGFFLIMMDTTIVSVAIPDMLADLDADLNRITWVNSVYLLTYAAPLLVTGRLGDHLGRKPMFLGGMAVFTAASLWCGLSGSADMLIAARAVQGVGAALMAPQSMAFITTLFPESRRGAALGVWGAVAGVATVVGPLLGGVLVDAAGWEWIFLLNVPVGIAGLLMTVWLVPGGQPRNRRHFDVLGTLLSGLALLALVFGLQNGQDYDWGVVRGPVTVTGVLVAGAVLLAAFLWWQRNNTREPLLPLSLFGVRNFSAASVAAASIGFSLTGFYLPLTLLLQPVAGLSPREAGLMLVPMAVAGGVAGPLAGTLSDRISGKWVILAGFLVFAAGLGMLAAVSEPDVEPWLLAVALFVCGTGSGSAFAPLANVAMREAPPALLGAASGAYNSIRQVGCVVGSAAASVLLQARLSASGHASAEGTTAALPTGPGAHAFRDDLAEASTTTLLVLAAVLLAGAVACLAMAPAGRTVTGAPAGSGRNTRDPVTAGGDRGADTSGS</sequence>
<evidence type="ECO:0000256" key="4">
    <source>
        <dbReference type="ARBA" id="ARBA00022692"/>
    </source>
</evidence>
<evidence type="ECO:0000256" key="5">
    <source>
        <dbReference type="ARBA" id="ARBA00022989"/>
    </source>
</evidence>
<dbReference type="InterPro" id="IPR036259">
    <property type="entry name" value="MFS_trans_sf"/>
</dbReference>
<evidence type="ECO:0000313" key="11">
    <source>
        <dbReference type="EMBL" id="MDT6985786.1"/>
    </source>
</evidence>
<feature type="transmembrane region" description="Helical" evidence="9">
    <location>
        <begin position="199"/>
        <end position="217"/>
    </location>
</feature>
<comment type="caution">
    <text evidence="11">The sequence shown here is derived from an EMBL/GenBank/DDBJ whole genome shotgun (WGS) entry which is preliminary data.</text>
</comment>
<comment type="subcellular location">
    <subcellularLocation>
        <location evidence="1">Cell membrane</location>
        <topology evidence="1">Multi-pass membrane protein</topology>
    </subcellularLocation>
</comment>